<reference evidence="1" key="1">
    <citation type="submission" date="2023-04" db="EMBL/GenBank/DDBJ databases">
        <title>Phytophthora fragariaefolia NBRC 109709.</title>
        <authorList>
            <person name="Ichikawa N."/>
            <person name="Sato H."/>
            <person name="Tonouchi N."/>
        </authorList>
    </citation>
    <scope>NUCLEOTIDE SEQUENCE</scope>
    <source>
        <strain evidence="1">NBRC 109709</strain>
    </source>
</reference>
<protein>
    <submittedName>
        <fullName evidence="1">Unnamed protein product</fullName>
    </submittedName>
</protein>
<sequence>MKVAGEVGNTVYVARWDQFGYATVEQLRAMVLVIDARKAIPIVISTLEWIDKLLMPSTGVSPPFDDCLEVPKVQRKVGVVNAEGNHWMAFCIDSTTDPASCVMFDPQQQTSRYNDLECALNKAIVPQLRGQRTRADYRATRKFTVAHRKWLLGFYAQRPLAYLNEARDAFARAHQVSISTSTVWQIIHEGGLTRNVLERRAMHIKEYGVFRFVEELSHINWFYSNIIFLDEVSFDNRGMIRKRGYSLRGQNVAIRGDFQRKPRVSVLAFMGVNGIIDYYNTEGTFDRV</sequence>
<evidence type="ECO:0000313" key="2">
    <source>
        <dbReference type="Proteomes" id="UP001165121"/>
    </source>
</evidence>
<accession>A0A9W6XLN7</accession>
<evidence type="ECO:0000313" key="1">
    <source>
        <dbReference type="EMBL" id="GMF40962.1"/>
    </source>
</evidence>
<gene>
    <name evidence="1" type="ORF">Pfra01_001276600</name>
</gene>
<dbReference type="AlphaFoldDB" id="A0A9W6XLN7"/>
<proteinExistence type="predicted"/>
<dbReference type="EMBL" id="BSXT01001293">
    <property type="protein sequence ID" value="GMF40962.1"/>
    <property type="molecule type" value="Genomic_DNA"/>
</dbReference>
<keyword evidence="2" id="KW-1185">Reference proteome</keyword>
<organism evidence="1 2">
    <name type="scientific">Phytophthora fragariaefolia</name>
    <dbReference type="NCBI Taxonomy" id="1490495"/>
    <lineage>
        <taxon>Eukaryota</taxon>
        <taxon>Sar</taxon>
        <taxon>Stramenopiles</taxon>
        <taxon>Oomycota</taxon>
        <taxon>Peronosporomycetes</taxon>
        <taxon>Peronosporales</taxon>
        <taxon>Peronosporaceae</taxon>
        <taxon>Phytophthora</taxon>
    </lineage>
</organism>
<name>A0A9W6XLN7_9STRA</name>
<comment type="caution">
    <text evidence="1">The sequence shown here is derived from an EMBL/GenBank/DDBJ whole genome shotgun (WGS) entry which is preliminary data.</text>
</comment>
<dbReference type="Proteomes" id="UP001165121">
    <property type="component" value="Unassembled WGS sequence"/>
</dbReference>
<dbReference type="OrthoDB" id="123790at2759"/>